<evidence type="ECO:0000313" key="11">
    <source>
        <dbReference type="EMBL" id="KAK7886080.1"/>
    </source>
</evidence>
<feature type="transmembrane region" description="Helical" evidence="9">
    <location>
        <begin position="202"/>
        <end position="220"/>
    </location>
</feature>
<gene>
    <name evidence="11" type="ORF">WMY93_025701</name>
</gene>
<dbReference type="Proteomes" id="UP001460270">
    <property type="component" value="Unassembled WGS sequence"/>
</dbReference>
<sequence length="461" mass="52477">MSLPFPVDGALWPGYMQSLFTQEKSNVKFNPAVGYLVVCDSGENELSTESYYQIAQQPPEIQENPDNQDIALYANVKKRSKRREQGAKGDAEPHQPAPYLDEQRRIVGENRQTIIGRKTNVDMPNDVSRRLTVMTESTGVHRPMLFDTPNIFLKRRSKMAVVLIEVILSVYIISFLMGLPANLLAMYAFSLKIHNRPLPTDILLLNLTVSDLLFLCILPLKMHEAASGMIWTLPDVLCSITSFIFFCTIYTSSLLLMAVSVVRYIAVAFPVTYQKLHKPLYAIVCSAVLWFISAAHCSITFITQHHPALSKNNSTTCYEDFTDKQLQILLPVRLEFFVVLCLIPLLICVFCYLRCIYLLYTRPRISPQQKQKAIGMAVGTLAVFLVCMLPYNLTHLLGYFEGQSLVWRYYTLLLSTFNTCLDPIIFYFSSSAFRGRLKKSIFFRKSELSVSVQRQRTSSLS</sequence>
<protein>
    <recommendedName>
        <fullName evidence="10">G-protein coupled receptors family 1 profile domain-containing protein</fullName>
    </recommendedName>
</protein>
<dbReference type="Pfam" id="PF00001">
    <property type="entry name" value="7tm_1"/>
    <property type="match status" value="1"/>
</dbReference>
<keyword evidence="2" id="KW-1003">Cell membrane</keyword>
<keyword evidence="7" id="KW-0675">Receptor</keyword>
<dbReference type="GO" id="GO:0071398">
    <property type="term" value="P:cellular response to fatty acid"/>
    <property type="evidence" value="ECO:0007669"/>
    <property type="project" value="TreeGrafter"/>
</dbReference>
<evidence type="ECO:0000256" key="6">
    <source>
        <dbReference type="ARBA" id="ARBA00023136"/>
    </source>
</evidence>
<accession>A0AAW0MZN6</accession>
<evidence type="ECO:0000256" key="8">
    <source>
        <dbReference type="ARBA" id="ARBA00023224"/>
    </source>
</evidence>
<evidence type="ECO:0000256" key="7">
    <source>
        <dbReference type="ARBA" id="ARBA00023170"/>
    </source>
</evidence>
<evidence type="ECO:0000313" key="12">
    <source>
        <dbReference type="Proteomes" id="UP001460270"/>
    </source>
</evidence>
<keyword evidence="6 9" id="KW-0472">Membrane</keyword>
<evidence type="ECO:0000256" key="3">
    <source>
        <dbReference type="ARBA" id="ARBA00022692"/>
    </source>
</evidence>
<feature type="transmembrane region" description="Helical" evidence="9">
    <location>
        <begin position="405"/>
        <end position="428"/>
    </location>
</feature>
<evidence type="ECO:0000256" key="5">
    <source>
        <dbReference type="ARBA" id="ARBA00023040"/>
    </source>
</evidence>
<dbReference type="PANTHER" id="PTHR45822:SF7">
    <property type="entry name" value="FREE FATTY ACID RECEPTOR 3-LIKE"/>
    <property type="match status" value="1"/>
</dbReference>
<feature type="domain" description="G-protein coupled receptors family 1 profile" evidence="10">
    <location>
        <begin position="181"/>
        <end position="426"/>
    </location>
</feature>
<dbReference type="GO" id="GO:0005886">
    <property type="term" value="C:plasma membrane"/>
    <property type="evidence" value="ECO:0007669"/>
    <property type="project" value="UniProtKB-SubCell"/>
</dbReference>
<feature type="transmembrane region" description="Helical" evidence="9">
    <location>
        <begin position="280"/>
        <end position="302"/>
    </location>
</feature>
<organism evidence="11 12">
    <name type="scientific">Mugilogobius chulae</name>
    <name type="common">yellowstripe goby</name>
    <dbReference type="NCBI Taxonomy" id="88201"/>
    <lineage>
        <taxon>Eukaryota</taxon>
        <taxon>Metazoa</taxon>
        <taxon>Chordata</taxon>
        <taxon>Craniata</taxon>
        <taxon>Vertebrata</taxon>
        <taxon>Euteleostomi</taxon>
        <taxon>Actinopterygii</taxon>
        <taxon>Neopterygii</taxon>
        <taxon>Teleostei</taxon>
        <taxon>Neoteleostei</taxon>
        <taxon>Acanthomorphata</taxon>
        <taxon>Gobiaria</taxon>
        <taxon>Gobiiformes</taxon>
        <taxon>Gobioidei</taxon>
        <taxon>Gobiidae</taxon>
        <taxon>Gobionellinae</taxon>
        <taxon>Mugilogobius</taxon>
    </lineage>
</organism>
<evidence type="ECO:0000256" key="1">
    <source>
        <dbReference type="ARBA" id="ARBA00004651"/>
    </source>
</evidence>
<keyword evidence="3 9" id="KW-0812">Transmembrane</keyword>
<dbReference type="PANTHER" id="PTHR45822">
    <property type="entry name" value="FREE FATTY ACID RECEPTOR 2-RELATED"/>
    <property type="match status" value="1"/>
</dbReference>
<feature type="transmembrane region" description="Helical" evidence="9">
    <location>
        <begin position="160"/>
        <end position="190"/>
    </location>
</feature>
<keyword evidence="12" id="KW-1185">Reference proteome</keyword>
<comment type="subcellular location">
    <subcellularLocation>
        <location evidence="1">Cell membrane</location>
        <topology evidence="1">Multi-pass membrane protein</topology>
    </subcellularLocation>
</comment>
<dbReference type="Gene3D" id="1.20.1070.10">
    <property type="entry name" value="Rhodopsin 7-helix transmembrane proteins"/>
    <property type="match status" value="1"/>
</dbReference>
<dbReference type="CDD" id="cd15170">
    <property type="entry name" value="7tmA_FFAR2_FFAR3"/>
    <property type="match status" value="1"/>
</dbReference>
<reference evidence="12" key="1">
    <citation type="submission" date="2024-04" db="EMBL/GenBank/DDBJ databases">
        <title>Salinicola lusitanus LLJ914,a marine bacterium isolated from the Okinawa Trough.</title>
        <authorList>
            <person name="Li J."/>
        </authorList>
    </citation>
    <scope>NUCLEOTIDE SEQUENCE [LARGE SCALE GENOMIC DNA]</scope>
</reference>
<dbReference type="SUPFAM" id="SSF81321">
    <property type="entry name" value="Family A G protein-coupled receptor-like"/>
    <property type="match status" value="1"/>
</dbReference>
<dbReference type="PRINTS" id="PR00237">
    <property type="entry name" value="GPCRRHODOPSN"/>
</dbReference>
<proteinExistence type="predicted"/>
<dbReference type="PRINTS" id="PR01904">
    <property type="entry name" value="GPR40FAMILY"/>
</dbReference>
<feature type="transmembrane region" description="Helical" evidence="9">
    <location>
        <begin position="232"/>
        <end position="251"/>
    </location>
</feature>
<dbReference type="PROSITE" id="PS50262">
    <property type="entry name" value="G_PROTEIN_RECEP_F1_2"/>
    <property type="match status" value="1"/>
</dbReference>
<dbReference type="AlphaFoldDB" id="A0AAW0MZN6"/>
<name>A0AAW0MZN6_9GOBI</name>
<dbReference type="GO" id="GO:0004930">
    <property type="term" value="F:G protein-coupled receptor activity"/>
    <property type="evidence" value="ECO:0007669"/>
    <property type="project" value="UniProtKB-KW"/>
</dbReference>
<evidence type="ECO:0000256" key="9">
    <source>
        <dbReference type="SAM" id="Phobius"/>
    </source>
</evidence>
<evidence type="ECO:0000256" key="2">
    <source>
        <dbReference type="ARBA" id="ARBA00022475"/>
    </source>
</evidence>
<evidence type="ECO:0000259" key="10">
    <source>
        <dbReference type="PROSITE" id="PS50262"/>
    </source>
</evidence>
<feature type="transmembrane region" description="Helical" evidence="9">
    <location>
        <begin position="373"/>
        <end position="393"/>
    </location>
</feature>
<keyword evidence="5" id="KW-0297">G-protein coupled receptor</keyword>
<dbReference type="InterPro" id="IPR000276">
    <property type="entry name" value="GPCR_Rhodpsn"/>
</dbReference>
<dbReference type="InterPro" id="IPR013312">
    <property type="entry name" value="GPR40-rel_orph"/>
</dbReference>
<keyword evidence="8" id="KW-0807">Transducer</keyword>
<dbReference type="InterPro" id="IPR017452">
    <property type="entry name" value="GPCR_Rhodpsn_7TM"/>
</dbReference>
<dbReference type="EMBL" id="JBBPFD010000019">
    <property type="protein sequence ID" value="KAK7886080.1"/>
    <property type="molecule type" value="Genomic_DNA"/>
</dbReference>
<feature type="transmembrane region" description="Helical" evidence="9">
    <location>
        <begin position="336"/>
        <end position="361"/>
    </location>
</feature>
<comment type="caution">
    <text evidence="11">The sequence shown here is derived from an EMBL/GenBank/DDBJ whole genome shotgun (WGS) entry which is preliminary data.</text>
</comment>
<evidence type="ECO:0000256" key="4">
    <source>
        <dbReference type="ARBA" id="ARBA00022989"/>
    </source>
</evidence>
<keyword evidence="4 9" id="KW-1133">Transmembrane helix</keyword>